<feature type="non-terminal residue" evidence="2">
    <location>
        <position position="1"/>
    </location>
</feature>
<dbReference type="Gene3D" id="3.60.15.10">
    <property type="entry name" value="Ribonuclease Z/Hydroxyacylglutathione hydrolase-like"/>
    <property type="match status" value="1"/>
</dbReference>
<dbReference type="EMBL" id="LCOQ01000015">
    <property type="protein sequence ID" value="KKU80609.1"/>
    <property type="molecule type" value="Genomic_DNA"/>
</dbReference>
<protein>
    <recommendedName>
        <fullName evidence="1">Ribonuclease J C-terminal domain-containing protein</fullName>
    </recommendedName>
</protein>
<reference evidence="2 3" key="1">
    <citation type="journal article" date="2015" name="Nature">
        <title>rRNA introns, odd ribosomes, and small enigmatic genomes across a large radiation of phyla.</title>
        <authorList>
            <person name="Brown C.T."/>
            <person name="Hug L.A."/>
            <person name="Thomas B.C."/>
            <person name="Sharon I."/>
            <person name="Castelle C.J."/>
            <person name="Singh A."/>
            <person name="Wilkins M.J."/>
            <person name="Williams K.H."/>
            <person name="Banfield J.F."/>
        </authorList>
    </citation>
    <scope>NUCLEOTIDE SEQUENCE [LARGE SCALE GENOMIC DNA]</scope>
</reference>
<dbReference type="InterPro" id="IPR041636">
    <property type="entry name" value="RNase_J_C"/>
</dbReference>
<accession>A0A0G1TFS3</accession>
<evidence type="ECO:0000313" key="2">
    <source>
        <dbReference type="EMBL" id="KKU80609.1"/>
    </source>
</evidence>
<dbReference type="PATRIC" id="fig|1618438.3.peg.307"/>
<evidence type="ECO:0000259" key="1">
    <source>
        <dbReference type="Pfam" id="PF17770"/>
    </source>
</evidence>
<dbReference type="InterPro" id="IPR036866">
    <property type="entry name" value="RibonucZ/Hydroxyglut_hydro"/>
</dbReference>
<feature type="domain" description="Ribonuclease J C-terminal" evidence="1">
    <location>
        <begin position="62"/>
        <end position="161"/>
    </location>
</feature>
<gene>
    <name evidence="2" type="ORF">UY08_C0015G0001</name>
</gene>
<dbReference type="Proteomes" id="UP000034212">
    <property type="component" value="Unassembled WGS sequence"/>
</dbReference>
<organism evidence="2 3">
    <name type="scientific">Candidatus Gottesmanbacteria bacterium GW2011_GWA1_47_8</name>
    <dbReference type="NCBI Taxonomy" id="1618438"/>
    <lineage>
        <taxon>Bacteria</taxon>
        <taxon>Candidatus Gottesmaniibacteriota</taxon>
    </lineage>
</organism>
<name>A0A0G1TFS3_9BACT</name>
<dbReference type="PANTHER" id="PTHR43694:SF1">
    <property type="entry name" value="RIBONUCLEASE J"/>
    <property type="match status" value="1"/>
</dbReference>
<comment type="caution">
    <text evidence="2">The sequence shown here is derived from an EMBL/GenBank/DDBJ whole genome shotgun (WGS) entry which is preliminary data.</text>
</comment>
<sequence length="161" mass="18097">IRHQFQYRKMAVNLGYQDGNVLVPLDGEPLILENGKVTLGKKIELKNVYVDGLGIGDVGNVVLRDRRAMASDGIVVVIVPIAEQTGKVSGEIQIVSRGFVYMKQSGELIKKLKNKVSESLKRQEQVTDWGHVRNKIQDSLEGFIFRETERRPLIMPVIVEV</sequence>
<dbReference type="AlphaFoldDB" id="A0A0G1TFS3"/>
<dbReference type="Pfam" id="PF17770">
    <property type="entry name" value="RNase_J_C"/>
    <property type="match status" value="1"/>
</dbReference>
<dbReference type="Gene3D" id="3.10.20.580">
    <property type="match status" value="1"/>
</dbReference>
<evidence type="ECO:0000313" key="3">
    <source>
        <dbReference type="Proteomes" id="UP000034212"/>
    </source>
</evidence>
<dbReference type="PANTHER" id="PTHR43694">
    <property type="entry name" value="RIBONUCLEASE J"/>
    <property type="match status" value="1"/>
</dbReference>
<proteinExistence type="predicted"/>